<evidence type="ECO:0000256" key="1">
    <source>
        <dbReference type="SAM" id="MobiDB-lite"/>
    </source>
</evidence>
<sequence length="57" mass="6061">ICYCSHSANQPQTKPYGLRSQQPVSPPPSSTISHASPPPCALAPVELDMVKIHAHKG</sequence>
<feature type="non-terminal residue" evidence="2">
    <location>
        <position position="1"/>
    </location>
</feature>
<dbReference type="AlphaFoldDB" id="A0AAD5GTR5"/>
<organism evidence="2 3">
    <name type="scientific">Ambrosia artemisiifolia</name>
    <name type="common">Common ragweed</name>
    <dbReference type="NCBI Taxonomy" id="4212"/>
    <lineage>
        <taxon>Eukaryota</taxon>
        <taxon>Viridiplantae</taxon>
        <taxon>Streptophyta</taxon>
        <taxon>Embryophyta</taxon>
        <taxon>Tracheophyta</taxon>
        <taxon>Spermatophyta</taxon>
        <taxon>Magnoliopsida</taxon>
        <taxon>eudicotyledons</taxon>
        <taxon>Gunneridae</taxon>
        <taxon>Pentapetalae</taxon>
        <taxon>asterids</taxon>
        <taxon>campanulids</taxon>
        <taxon>Asterales</taxon>
        <taxon>Asteraceae</taxon>
        <taxon>Asteroideae</taxon>
        <taxon>Heliantheae alliance</taxon>
        <taxon>Heliantheae</taxon>
        <taxon>Ambrosia</taxon>
    </lineage>
</organism>
<accession>A0AAD5GTR5</accession>
<dbReference type="Proteomes" id="UP001206925">
    <property type="component" value="Unassembled WGS sequence"/>
</dbReference>
<feature type="compositionally biased region" description="Polar residues" evidence="1">
    <location>
        <begin position="1"/>
        <end position="13"/>
    </location>
</feature>
<feature type="region of interest" description="Disordered" evidence="1">
    <location>
        <begin position="1"/>
        <end position="38"/>
    </location>
</feature>
<keyword evidence="3" id="KW-1185">Reference proteome</keyword>
<evidence type="ECO:0000313" key="3">
    <source>
        <dbReference type="Proteomes" id="UP001206925"/>
    </source>
</evidence>
<proteinExistence type="predicted"/>
<protein>
    <submittedName>
        <fullName evidence="2">Uncharacterized protein</fullName>
    </submittedName>
</protein>
<name>A0AAD5GTR5_AMBAR</name>
<evidence type="ECO:0000313" key="2">
    <source>
        <dbReference type="EMBL" id="KAI7751483.1"/>
    </source>
</evidence>
<reference evidence="2" key="1">
    <citation type="submission" date="2022-06" db="EMBL/GenBank/DDBJ databases">
        <title>Uncovering the hologenomic basis of an extraordinary plant invasion.</title>
        <authorList>
            <person name="Bieker V.C."/>
            <person name="Martin M.D."/>
            <person name="Gilbert T."/>
            <person name="Hodgins K."/>
            <person name="Battlay P."/>
            <person name="Petersen B."/>
            <person name="Wilson J."/>
        </authorList>
    </citation>
    <scope>NUCLEOTIDE SEQUENCE</scope>
    <source>
        <strain evidence="2">AA19_3_7</strain>
        <tissue evidence="2">Leaf</tissue>
    </source>
</reference>
<gene>
    <name evidence="2" type="ORF">M8C21_022557</name>
</gene>
<comment type="caution">
    <text evidence="2">The sequence shown here is derived from an EMBL/GenBank/DDBJ whole genome shotgun (WGS) entry which is preliminary data.</text>
</comment>
<dbReference type="EMBL" id="JAMZMK010005885">
    <property type="protein sequence ID" value="KAI7751483.1"/>
    <property type="molecule type" value="Genomic_DNA"/>
</dbReference>